<proteinExistence type="predicted"/>
<keyword evidence="1" id="KW-0732">Signal</keyword>
<protein>
    <recommendedName>
        <fullName evidence="4">Autotransporter domain-containing protein</fullName>
    </recommendedName>
</protein>
<sequence length="479" mass="47534">MTVFGTQDIGGLTVEEGDVTLSGDGLRMTSDSVAGVVSGSTLSVSSVISNDSARQLAKGGDGTLTLSGANTYAGVTKLEAGTISVPSLANATVGSPLGNYPTAGADGLNLIGGTLQYTGATASRDRGFTLLGHSTLEVNTAGETLTLGESAALDAAGSLTVTGGAGSSLALGHLYVSRSTSTMNPTTASLSIASIGLNESYGGGALTFTLGGTATGNEVTGAINRVNTHPNNWDGCHDVIKEGSSVWTLSGNNNYNGKTIVNDGTLLVTGEIQQAASVAVNGPGVLGGTGMIKKATTANAGGGLAPGLSVGTLTFTNNLNFAAMAGGGGTLVFELDALAGTSDQIAVSGTLGIGQGALRFTDFTFSDLGGLEAGTYTLMTSGVISGWIDDTNDSGAIGSFTGTLQLNGNNLELVVSGLAAGSDYDTWADGYPGLTDASADLDFDGGGLEPVLSGSWAEILVTEAMTPALRRRALKTAPT</sequence>
<dbReference type="RefSeq" id="WP_105042073.1">
    <property type="nucleotide sequence ID" value="NZ_MQWA01000001.1"/>
</dbReference>
<evidence type="ECO:0000256" key="1">
    <source>
        <dbReference type="ARBA" id="ARBA00022729"/>
    </source>
</evidence>
<organism evidence="2 3">
    <name type="scientific">Rubritalea profundi</name>
    <dbReference type="NCBI Taxonomy" id="1658618"/>
    <lineage>
        <taxon>Bacteria</taxon>
        <taxon>Pseudomonadati</taxon>
        <taxon>Verrucomicrobiota</taxon>
        <taxon>Verrucomicrobiia</taxon>
        <taxon>Verrucomicrobiales</taxon>
        <taxon>Rubritaleaceae</taxon>
        <taxon>Rubritalea</taxon>
    </lineage>
</organism>
<reference evidence="2 3" key="1">
    <citation type="submission" date="2016-12" db="EMBL/GenBank/DDBJ databases">
        <title>Study of bacterial adaptation to deep sea.</title>
        <authorList>
            <person name="Song J."/>
            <person name="Yoshizawa S."/>
            <person name="Kogure K."/>
        </authorList>
    </citation>
    <scope>NUCLEOTIDE SEQUENCE [LARGE SCALE GENOMIC DNA]</scope>
    <source>
        <strain evidence="2 3">SAORIC-165</strain>
    </source>
</reference>
<dbReference type="SUPFAM" id="SSF51126">
    <property type="entry name" value="Pectin lyase-like"/>
    <property type="match status" value="1"/>
</dbReference>
<evidence type="ECO:0008006" key="4">
    <source>
        <dbReference type="Google" id="ProtNLM"/>
    </source>
</evidence>
<dbReference type="InterPro" id="IPR013425">
    <property type="entry name" value="Autotrns_rpt"/>
</dbReference>
<dbReference type="Proteomes" id="UP000239907">
    <property type="component" value="Unassembled WGS sequence"/>
</dbReference>
<dbReference type="AlphaFoldDB" id="A0A2S7TZS6"/>
<dbReference type="EMBL" id="MQWA01000001">
    <property type="protein sequence ID" value="PQJ27582.1"/>
    <property type="molecule type" value="Genomic_DNA"/>
</dbReference>
<comment type="caution">
    <text evidence="2">The sequence shown here is derived from an EMBL/GenBank/DDBJ whole genome shotgun (WGS) entry which is preliminary data.</text>
</comment>
<dbReference type="Pfam" id="PF12951">
    <property type="entry name" value="PATR"/>
    <property type="match status" value="2"/>
</dbReference>
<dbReference type="OrthoDB" id="200362at2"/>
<evidence type="ECO:0000313" key="2">
    <source>
        <dbReference type="EMBL" id="PQJ27582.1"/>
    </source>
</evidence>
<name>A0A2S7TZS6_9BACT</name>
<evidence type="ECO:0000313" key="3">
    <source>
        <dbReference type="Proteomes" id="UP000239907"/>
    </source>
</evidence>
<dbReference type="NCBIfam" id="TIGR02601">
    <property type="entry name" value="autotrns_rpt"/>
    <property type="match status" value="2"/>
</dbReference>
<accession>A0A2S7TZS6</accession>
<dbReference type="InterPro" id="IPR011050">
    <property type="entry name" value="Pectin_lyase_fold/virulence"/>
</dbReference>
<keyword evidence="3" id="KW-1185">Reference proteome</keyword>
<gene>
    <name evidence="2" type="ORF">BSZ32_03125</name>
</gene>